<comment type="caution">
    <text evidence="2">The sequence shown here is derived from an EMBL/GenBank/DDBJ whole genome shotgun (WGS) entry which is preliminary data.</text>
</comment>
<reference evidence="2" key="2">
    <citation type="journal article" date="2023" name="IMA Fungus">
        <title>Comparative genomic study of the Penicillium genus elucidates a diverse pangenome and 15 lateral gene transfer events.</title>
        <authorList>
            <person name="Petersen C."/>
            <person name="Sorensen T."/>
            <person name="Nielsen M.R."/>
            <person name="Sondergaard T.E."/>
            <person name="Sorensen J.L."/>
            <person name="Fitzpatrick D.A."/>
            <person name="Frisvad J.C."/>
            <person name="Nielsen K.L."/>
        </authorList>
    </citation>
    <scope>NUCLEOTIDE SEQUENCE</scope>
    <source>
        <strain evidence="2">IBT 21917</strain>
    </source>
</reference>
<keyword evidence="1" id="KW-1133">Transmembrane helix</keyword>
<dbReference type="EMBL" id="JAPQKO010000008">
    <property type="protein sequence ID" value="KAJ5152074.1"/>
    <property type="molecule type" value="Genomic_DNA"/>
</dbReference>
<dbReference type="Proteomes" id="UP001146351">
    <property type="component" value="Unassembled WGS sequence"/>
</dbReference>
<dbReference type="AlphaFoldDB" id="A0A9W9HNE6"/>
<feature type="transmembrane region" description="Helical" evidence="1">
    <location>
        <begin position="61"/>
        <end position="78"/>
    </location>
</feature>
<dbReference type="InterPro" id="IPR024316">
    <property type="entry name" value="APQ12"/>
</dbReference>
<reference evidence="2" key="1">
    <citation type="submission" date="2022-11" db="EMBL/GenBank/DDBJ databases">
        <authorList>
            <person name="Petersen C."/>
        </authorList>
    </citation>
    <scope>NUCLEOTIDE SEQUENCE</scope>
    <source>
        <strain evidence="2">IBT 21917</strain>
    </source>
</reference>
<keyword evidence="3" id="KW-1185">Reference proteome</keyword>
<name>A0A9W9HNE6_9EURO</name>
<sequence>MEHLPENVQTLLQHPMVTYAYTSTQESFLTRVVALRSEYIQPYLIEPLSAFLTNSTAMPDLLSIALLVIIFYISLRVLDYARRVIMFWVMLAFRLVFWGSVLGFAWYVYRVGIDTAGRDVGWLFGVISGFIQDFQQRAVTASNASSHDGKSGFSWGR</sequence>
<organism evidence="2 3">
    <name type="scientific">Penicillium capsulatum</name>
    <dbReference type="NCBI Taxonomy" id="69766"/>
    <lineage>
        <taxon>Eukaryota</taxon>
        <taxon>Fungi</taxon>
        <taxon>Dikarya</taxon>
        <taxon>Ascomycota</taxon>
        <taxon>Pezizomycotina</taxon>
        <taxon>Eurotiomycetes</taxon>
        <taxon>Eurotiomycetidae</taxon>
        <taxon>Eurotiales</taxon>
        <taxon>Aspergillaceae</taxon>
        <taxon>Penicillium</taxon>
    </lineage>
</organism>
<evidence type="ECO:0000313" key="3">
    <source>
        <dbReference type="Proteomes" id="UP001146351"/>
    </source>
</evidence>
<accession>A0A9W9HNE6</accession>
<keyword evidence="1" id="KW-0472">Membrane</keyword>
<keyword evidence="1" id="KW-0812">Transmembrane</keyword>
<dbReference type="Pfam" id="PF12716">
    <property type="entry name" value="Apq12"/>
    <property type="match status" value="1"/>
</dbReference>
<gene>
    <name evidence="2" type="ORF">N7492_010369</name>
</gene>
<feature type="transmembrane region" description="Helical" evidence="1">
    <location>
        <begin position="85"/>
        <end position="109"/>
    </location>
</feature>
<proteinExistence type="predicted"/>
<evidence type="ECO:0000313" key="2">
    <source>
        <dbReference type="EMBL" id="KAJ5152074.1"/>
    </source>
</evidence>
<dbReference type="OrthoDB" id="3559694at2759"/>
<protein>
    <submittedName>
        <fullName evidence="2">Nuclear pore assembly and biogenesis protein APQ12</fullName>
    </submittedName>
</protein>
<evidence type="ECO:0000256" key="1">
    <source>
        <dbReference type="SAM" id="Phobius"/>
    </source>
</evidence>